<evidence type="ECO:0000256" key="2">
    <source>
        <dbReference type="SAM" id="Phobius"/>
    </source>
</evidence>
<evidence type="ECO:0000313" key="4">
    <source>
        <dbReference type="Proteomes" id="UP000444721"/>
    </source>
</evidence>
<feature type="transmembrane region" description="Helical" evidence="2">
    <location>
        <begin position="315"/>
        <end position="340"/>
    </location>
</feature>
<dbReference type="EMBL" id="VFQX01000053">
    <property type="protein sequence ID" value="KAF0974167.1"/>
    <property type="molecule type" value="Genomic_DNA"/>
</dbReference>
<keyword evidence="2" id="KW-1133">Transmembrane helix</keyword>
<feature type="region of interest" description="Disordered" evidence="1">
    <location>
        <begin position="82"/>
        <end position="123"/>
    </location>
</feature>
<reference evidence="3 4" key="1">
    <citation type="journal article" date="2019" name="Sci. Rep.">
        <title>Nanopore sequencing improves the draft genome of the human pathogenic amoeba Naegleria fowleri.</title>
        <authorList>
            <person name="Liechti N."/>
            <person name="Schurch N."/>
            <person name="Bruggmann R."/>
            <person name="Wittwer M."/>
        </authorList>
    </citation>
    <scope>NUCLEOTIDE SEQUENCE [LARGE SCALE GENOMIC DNA]</scope>
    <source>
        <strain evidence="3 4">ATCC 30894</strain>
    </source>
</reference>
<feature type="compositionally biased region" description="Low complexity" evidence="1">
    <location>
        <begin position="107"/>
        <end position="123"/>
    </location>
</feature>
<feature type="transmembrane region" description="Helical" evidence="2">
    <location>
        <begin position="196"/>
        <end position="215"/>
    </location>
</feature>
<sequence>MSSHQQEEEIQILEEVSSPIVGSFSDVHYHRNDYSPIATTTPPPTHESSVRNNDQDDDDDHDQTSTLLSQFITHRSLANVDSSTATTTTTTTSSTQSSLSHQMSPPSELLLTSSSSSNGSTTNNTSYRKQLYQSCVFTYQVLVIQGIYSYFLDYSIFILMLRLFQSFVYHYSFVYSYGKPTLLGRIFKDMRLIKRMILIIITLLPIVYIHVSNYLSNKKYYSRTVEMINDDTFVLIDFFERDHEHYRHHGLSEEPFKIGVFSINDQSVTVHGTHETKFVENLGETRSKTTEEAVIDSVHVDMSSNRMFDSHPTLFVIYLCLFDVLFAILQVSYVTSLISLKKKPTQQQIPEENNSMADVV</sequence>
<keyword evidence="2" id="KW-0812">Transmembrane</keyword>
<proteinExistence type="predicted"/>
<dbReference type="Proteomes" id="UP000444721">
    <property type="component" value="Unassembled WGS sequence"/>
</dbReference>
<organism evidence="3 4">
    <name type="scientific">Naegleria fowleri</name>
    <name type="common">Brain eating amoeba</name>
    <dbReference type="NCBI Taxonomy" id="5763"/>
    <lineage>
        <taxon>Eukaryota</taxon>
        <taxon>Discoba</taxon>
        <taxon>Heterolobosea</taxon>
        <taxon>Tetramitia</taxon>
        <taxon>Eutetramitia</taxon>
        <taxon>Vahlkampfiidae</taxon>
        <taxon>Naegleria</taxon>
    </lineage>
</organism>
<name>A0A6A5BAA7_NAEFO</name>
<dbReference type="VEuPathDB" id="AmoebaDB:NF0045460"/>
<feature type="compositionally biased region" description="Low complexity" evidence="1">
    <location>
        <begin position="82"/>
        <end position="100"/>
    </location>
</feature>
<dbReference type="GeneID" id="68113995"/>
<dbReference type="RefSeq" id="XP_044558880.1">
    <property type="nucleotide sequence ID" value="XM_044710448.1"/>
</dbReference>
<evidence type="ECO:0000313" key="3">
    <source>
        <dbReference type="EMBL" id="KAF0974167.1"/>
    </source>
</evidence>
<comment type="caution">
    <text evidence="3">The sequence shown here is derived from an EMBL/GenBank/DDBJ whole genome shotgun (WGS) entry which is preliminary data.</text>
</comment>
<protein>
    <submittedName>
        <fullName evidence="3">Uncharacterized protein</fullName>
    </submittedName>
</protein>
<keyword evidence="4" id="KW-1185">Reference proteome</keyword>
<dbReference type="AlphaFoldDB" id="A0A6A5BAA7"/>
<feature type="region of interest" description="Disordered" evidence="1">
    <location>
        <begin position="33"/>
        <end position="63"/>
    </location>
</feature>
<dbReference type="VEuPathDB" id="AmoebaDB:FDP41_006777"/>
<accession>A0A6A5BAA7</accession>
<evidence type="ECO:0000256" key="1">
    <source>
        <dbReference type="SAM" id="MobiDB-lite"/>
    </source>
</evidence>
<dbReference type="VEuPathDB" id="AmoebaDB:NfTy_075190"/>
<gene>
    <name evidence="3" type="ORF">FDP41_006777</name>
</gene>
<dbReference type="OrthoDB" id="10461402at2759"/>
<keyword evidence="2" id="KW-0472">Membrane</keyword>